<gene>
    <name evidence="3" type="ORF">V4C55_32570</name>
</gene>
<keyword evidence="2" id="KW-0472">Membrane</keyword>
<accession>A0ABU9QLX0</accession>
<keyword evidence="4" id="KW-1185">Reference proteome</keyword>
<proteinExistence type="predicted"/>
<evidence type="ECO:0000313" key="3">
    <source>
        <dbReference type="EMBL" id="MEM5290467.1"/>
    </source>
</evidence>
<organism evidence="3 4">
    <name type="scientific">Paraburkholderia sabiae</name>
    <dbReference type="NCBI Taxonomy" id="273251"/>
    <lineage>
        <taxon>Bacteria</taxon>
        <taxon>Pseudomonadati</taxon>
        <taxon>Pseudomonadota</taxon>
        <taxon>Betaproteobacteria</taxon>
        <taxon>Burkholderiales</taxon>
        <taxon>Burkholderiaceae</taxon>
        <taxon>Paraburkholderia</taxon>
    </lineage>
</organism>
<feature type="transmembrane region" description="Helical" evidence="2">
    <location>
        <begin position="73"/>
        <end position="95"/>
    </location>
</feature>
<feature type="region of interest" description="Disordered" evidence="1">
    <location>
        <begin position="24"/>
        <end position="52"/>
    </location>
</feature>
<feature type="region of interest" description="Disordered" evidence="1">
    <location>
        <begin position="102"/>
        <end position="142"/>
    </location>
</feature>
<evidence type="ECO:0000313" key="4">
    <source>
        <dbReference type="Proteomes" id="UP001494588"/>
    </source>
</evidence>
<evidence type="ECO:0000256" key="2">
    <source>
        <dbReference type="SAM" id="Phobius"/>
    </source>
</evidence>
<protein>
    <submittedName>
        <fullName evidence="3">Uncharacterized protein</fullName>
    </submittedName>
</protein>
<feature type="compositionally biased region" description="Basic and acidic residues" evidence="1">
    <location>
        <begin position="41"/>
        <end position="51"/>
    </location>
</feature>
<feature type="compositionally biased region" description="Low complexity" evidence="1">
    <location>
        <begin position="104"/>
        <end position="136"/>
    </location>
</feature>
<keyword evidence="2" id="KW-0812">Transmembrane</keyword>
<evidence type="ECO:0000256" key="1">
    <source>
        <dbReference type="SAM" id="MobiDB-lite"/>
    </source>
</evidence>
<dbReference type="RefSeq" id="WP_201651984.1">
    <property type="nucleotide sequence ID" value="NZ_CAJHCS010000014.1"/>
</dbReference>
<sequence>MTAQRIDMTRAFPPWFMNIDHETRSREARQPEGRNGGNRAGDGDGAGHGDDGSLLPPCGAVPLLTQAGLGRRLALSMCLVSVISALLAFFALSFMHGQCHRRTSPAATSSVPPSATSSVPTSVMSSVTISSPKSSPVPCPGQLRPVPAQCQVAGSR</sequence>
<reference evidence="3 4" key="1">
    <citation type="submission" date="2024-01" db="EMBL/GenBank/DDBJ databases">
        <title>The diversity of rhizobia nodulating Mimosa spp. in eleven states of Brazil covering several biomes is determined by host plant, location, and edaphic factors.</title>
        <authorList>
            <person name="Rouws L."/>
            <person name="Barauna A."/>
            <person name="Beukes C."/>
            <person name="De Faria S.M."/>
            <person name="Gross E."/>
            <person name="Dos Reis Junior F.B."/>
            <person name="Simon M."/>
            <person name="Maluk M."/>
            <person name="Odee D.W."/>
            <person name="Kenicer G."/>
            <person name="Young J.P.W."/>
            <person name="Reis V.M."/>
            <person name="Zilli J."/>
            <person name="James E.K."/>
        </authorList>
    </citation>
    <scope>NUCLEOTIDE SEQUENCE [LARGE SCALE GENOMIC DNA]</scope>
    <source>
        <strain evidence="3 4">JPY77</strain>
    </source>
</reference>
<comment type="caution">
    <text evidence="3">The sequence shown here is derived from an EMBL/GenBank/DDBJ whole genome shotgun (WGS) entry which is preliminary data.</text>
</comment>
<dbReference type="EMBL" id="JAZHGC010000036">
    <property type="protein sequence ID" value="MEM5290467.1"/>
    <property type="molecule type" value="Genomic_DNA"/>
</dbReference>
<keyword evidence="2" id="KW-1133">Transmembrane helix</keyword>
<name>A0ABU9QLX0_9BURK</name>
<dbReference type="Proteomes" id="UP001494588">
    <property type="component" value="Unassembled WGS sequence"/>
</dbReference>